<gene>
    <name evidence="2" type="ORF">H5410_061844</name>
</gene>
<sequence>MFALLKPAFSVELEIEHSGELFPIDNLTSKTTHKTTNETRISNGKEVLHNLQVQPSMDSRNLKPTNDTTINLTLDSNTTNIFHKEEITNNAAIQQHSLPESTTEHYAKTKHPTIKYEQPAPNPLSTSKEQPILSKYENANTCHWEEDWFLLILYFMHSLHIANIIGGKKLSTVEVIISIDNLTSKTTHKTTTRISNGKEVLHNLQVQPSMDSRNLKPANDITINLSPDSNTTNIFHKEEIMNYVAIQQYSLPQSTTVHYAKSILLSNMNNQQHIPYQRIGNNPSHQNMEMPILICYGEARLPRFREERTALTPQIIGAIKEVAKKTVLMVLQKSLLV</sequence>
<dbReference type="AlphaFoldDB" id="A0A9J5WAV3"/>
<dbReference type="Proteomes" id="UP000824120">
    <property type="component" value="Chromosome 12"/>
</dbReference>
<reference evidence="2 3" key="1">
    <citation type="submission" date="2020-09" db="EMBL/GenBank/DDBJ databases">
        <title>De no assembly of potato wild relative species, Solanum commersonii.</title>
        <authorList>
            <person name="Cho K."/>
        </authorList>
    </citation>
    <scope>NUCLEOTIDE SEQUENCE [LARGE SCALE GENOMIC DNA]</scope>
    <source>
        <strain evidence="2">LZ3.2</strain>
        <tissue evidence="2">Leaf</tissue>
    </source>
</reference>
<accession>A0A9J5WAV3</accession>
<feature type="region of interest" description="Disordered" evidence="1">
    <location>
        <begin position="97"/>
        <end position="128"/>
    </location>
</feature>
<evidence type="ECO:0000313" key="3">
    <source>
        <dbReference type="Proteomes" id="UP000824120"/>
    </source>
</evidence>
<organism evidence="2 3">
    <name type="scientific">Solanum commersonii</name>
    <name type="common">Commerson's wild potato</name>
    <name type="synonym">Commerson's nightshade</name>
    <dbReference type="NCBI Taxonomy" id="4109"/>
    <lineage>
        <taxon>Eukaryota</taxon>
        <taxon>Viridiplantae</taxon>
        <taxon>Streptophyta</taxon>
        <taxon>Embryophyta</taxon>
        <taxon>Tracheophyta</taxon>
        <taxon>Spermatophyta</taxon>
        <taxon>Magnoliopsida</taxon>
        <taxon>eudicotyledons</taxon>
        <taxon>Gunneridae</taxon>
        <taxon>Pentapetalae</taxon>
        <taxon>asterids</taxon>
        <taxon>lamiids</taxon>
        <taxon>Solanales</taxon>
        <taxon>Solanaceae</taxon>
        <taxon>Solanoideae</taxon>
        <taxon>Solaneae</taxon>
        <taxon>Solanum</taxon>
    </lineage>
</organism>
<keyword evidence="3" id="KW-1185">Reference proteome</keyword>
<evidence type="ECO:0000256" key="1">
    <source>
        <dbReference type="SAM" id="MobiDB-lite"/>
    </source>
</evidence>
<proteinExistence type="predicted"/>
<evidence type="ECO:0000313" key="2">
    <source>
        <dbReference type="EMBL" id="KAG5572078.1"/>
    </source>
</evidence>
<comment type="caution">
    <text evidence="2">The sequence shown here is derived from an EMBL/GenBank/DDBJ whole genome shotgun (WGS) entry which is preliminary data.</text>
</comment>
<protein>
    <submittedName>
        <fullName evidence="2">Uncharacterized protein</fullName>
    </submittedName>
</protein>
<name>A0A9J5WAV3_SOLCO</name>
<dbReference type="EMBL" id="JACXVP010000012">
    <property type="protein sequence ID" value="KAG5572078.1"/>
    <property type="molecule type" value="Genomic_DNA"/>
</dbReference>